<evidence type="ECO:0000259" key="5">
    <source>
        <dbReference type="PROSITE" id="PS50043"/>
    </source>
</evidence>
<dbReference type="AlphaFoldDB" id="A0A367YU42"/>
<dbReference type="PROSITE" id="PS50110">
    <property type="entry name" value="RESPONSE_REGULATORY"/>
    <property type="match status" value="1"/>
</dbReference>
<reference evidence="7 8" key="1">
    <citation type="submission" date="2018-07" db="EMBL/GenBank/DDBJ databases">
        <title>Desertimonas flava gen. nov. sp. nov.</title>
        <authorList>
            <person name="Liu S."/>
        </authorList>
    </citation>
    <scope>NUCLEOTIDE SEQUENCE [LARGE SCALE GENOMIC DNA]</scope>
    <source>
        <strain evidence="7 8">16Sb5-5</strain>
    </source>
</reference>
<dbReference type="Pfam" id="PF00196">
    <property type="entry name" value="GerE"/>
    <property type="match status" value="1"/>
</dbReference>
<dbReference type="InterPro" id="IPR001789">
    <property type="entry name" value="Sig_transdc_resp-reg_receiver"/>
</dbReference>
<dbReference type="InterPro" id="IPR011006">
    <property type="entry name" value="CheY-like_superfamily"/>
</dbReference>
<dbReference type="SMART" id="SM00421">
    <property type="entry name" value="HTH_LUXR"/>
    <property type="match status" value="1"/>
</dbReference>
<evidence type="ECO:0000259" key="6">
    <source>
        <dbReference type="PROSITE" id="PS50110"/>
    </source>
</evidence>
<comment type="caution">
    <text evidence="7">The sequence shown here is derived from an EMBL/GenBank/DDBJ whole genome shotgun (WGS) entry which is preliminary data.</text>
</comment>
<accession>A0A367YU42</accession>
<dbReference type="Proteomes" id="UP000252770">
    <property type="component" value="Unassembled WGS sequence"/>
</dbReference>
<keyword evidence="3" id="KW-0804">Transcription</keyword>
<gene>
    <name evidence="7" type="ORF">DT076_10425</name>
</gene>
<protein>
    <submittedName>
        <fullName evidence="7">DNA-binding response regulator</fullName>
    </submittedName>
</protein>
<keyword evidence="8" id="KW-1185">Reference proteome</keyword>
<dbReference type="InterPro" id="IPR039420">
    <property type="entry name" value="WalR-like"/>
</dbReference>
<dbReference type="RefSeq" id="WP_114126628.1">
    <property type="nucleotide sequence ID" value="NZ_QOUI01000006.1"/>
</dbReference>
<dbReference type="Gene3D" id="3.40.50.2300">
    <property type="match status" value="1"/>
</dbReference>
<dbReference type="InterPro" id="IPR016032">
    <property type="entry name" value="Sig_transdc_resp-reg_C-effctor"/>
</dbReference>
<dbReference type="PANTHER" id="PTHR43214:SF24">
    <property type="entry name" value="TRANSCRIPTIONAL REGULATORY PROTEIN NARL-RELATED"/>
    <property type="match status" value="1"/>
</dbReference>
<feature type="domain" description="HTH luxR-type" evidence="5">
    <location>
        <begin position="150"/>
        <end position="211"/>
    </location>
</feature>
<name>A0A367YU42_9ACTN</name>
<keyword evidence="4" id="KW-0597">Phosphoprotein</keyword>
<keyword evidence="2 7" id="KW-0238">DNA-binding</keyword>
<evidence type="ECO:0000256" key="4">
    <source>
        <dbReference type="PROSITE-ProRule" id="PRU00169"/>
    </source>
</evidence>
<evidence type="ECO:0000313" key="8">
    <source>
        <dbReference type="Proteomes" id="UP000252770"/>
    </source>
</evidence>
<dbReference type="GO" id="GO:0000160">
    <property type="term" value="P:phosphorelay signal transduction system"/>
    <property type="evidence" value="ECO:0007669"/>
    <property type="project" value="InterPro"/>
</dbReference>
<dbReference type="SUPFAM" id="SSF52172">
    <property type="entry name" value="CheY-like"/>
    <property type="match status" value="1"/>
</dbReference>
<proteinExistence type="predicted"/>
<feature type="domain" description="Response regulatory" evidence="6">
    <location>
        <begin position="3"/>
        <end position="119"/>
    </location>
</feature>
<dbReference type="InterPro" id="IPR000792">
    <property type="entry name" value="Tscrpt_reg_LuxR_C"/>
</dbReference>
<dbReference type="PROSITE" id="PS50043">
    <property type="entry name" value="HTH_LUXR_2"/>
    <property type="match status" value="1"/>
</dbReference>
<dbReference type="GO" id="GO:0006355">
    <property type="term" value="P:regulation of DNA-templated transcription"/>
    <property type="evidence" value="ECO:0007669"/>
    <property type="project" value="InterPro"/>
</dbReference>
<evidence type="ECO:0000256" key="1">
    <source>
        <dbReference type="ARBA" id="ARBA00023015"/>
    </source>
</evidence>
<dbReference type="CDD" id="cd06170">
    <property type="entry name" value="LuxR_C_like"/>
    <property type="match status" value="1"/>
</dbReference>
<evidence type="ECO:0000256" key="2">
    <source>
        <dbReference type="ARBA" id="ARBA00023125"/>
    </source>
</evidence>
<evidence type="ECO:0000313" key="7">
    <source>
        <dbReference type="EMBL" id="RCK69310.1"/>
    </source>
</evidence>
<dbReference type="PANTHER" id="PTHR43214">
    <property type="entry name" value="TWO-COMPONENT RESPONSE REGULATOR"/>
    <property type="match status" value="1"/>
</dbReference>
<sequence length="211" mass="22563">MVEVLLVTPVRMLRDALTAALTAKTERVVARHAGTADEALAQAVVHPPDLGLLDYAVGRPGDLVEALGRLVPRTRWIGLGIRPVDHDDDVLRCAEAGMVGFVDSEQAFADLEQAVRVVLAGGACSSPRTSALLLRGLRRRPLPPRVVRPGPDSRPALTPREQVVADLMSVGLTNRQIAARLVIGEATVKTHVHSVLAKLGLRCRAELTPSP</sequence>
<organism evidence="7 8">
    <name type="scientific">Desertihabitans brevis</name>
    <dbReference type="NCBI Taxonomy" id="2268447"/>
    <lineage>
        <taxon>Bacteria</taxon>
        <taxon>Bacillati</taxon>
        <taxon>Actinomycetota</taxon>
        <taxon>Actinomycetes</taxon>
        <taxon>Propionibacteriales</taxon>
        <taxon>Propionibacteriaceae</taxon>
        <taxon>Desertihabitans</taxon>
    </lineage>
</organism>
<dbReference type="PROSITE" id="PS00622">
    <property type="entry name" value="HTH_LUXR_1"/>
    <property type="match status" value="1"/>
</dbReference>
<evidence type="ECO:0000256" key="3">
    <source>
        <dbReference type="ARBA" id="ARBA00023163"/>
    </source>
</evidence>
<feature type="modified residue" description="4-aspartylphosphate" evidence="4">
    <location>
        <position position="54"/>
    </location>
</feature>
<dbReference type="SUPFAM" id="SSF46894">
    <property type="entry name" value="C-terminal effector domain of the bipartite response regulators"/>
    <property type="match status" value="1"/>
</dbReference>
<keyword evidence="1" id="KW-0805">Transcription regulation</keyword>
<dbReference type="PRINTS" id="PR00038">
    <property type="entry name" value="HTHLUXR"/>
</dbReference>
<dbReference type="GO" id="GO:0003677">
    <property type="term" value="F:DNA binding"/>
    <property type="evidence" value="ECO:0007669"/>
    <property type="project" value="UniProtKB-KW"/>
</dbReference>
<dbReference type="EMBL" id="QOUI01000006">
    <property type="protein sequence ID" value="RCK69310.1"/>
    <property type="molecule type" value="Genomic_DNA"/>
</dbReference>